<sequence length="242" mass="25203">MIRTILRIPVSALATLELQPMPGTVEADGYTLITVLGDAPDGQVVARYEWDGRGPLYALTPLDEAVLLAHLVPVLEYDDEGNVIAEHPPTLHMPVEISGWPPYDTAVPPTGGPDPVDPPPATRVGLMAAATAKRWAVMTGGLTLPGGLRVGTAIDDQNRLTSVVANAAHAGLTDADTVDFKATSGWMSITIGEVKAIAGAIGQFVQACYSAERAHHDAIAGLTEAELAGYDIGAGWPPSQAA</sequence>
<organism evidence="2 3">
    <name type="scientific">Verticiella sediminum</name>
    <dbReference type="NCBI Taxonomy" id="1247510"/>
    <lineage>
        <taxon>Bacteria</taxon>
        <taxon>Pseudomonadati</taxon>
        <taxon>Pseudomonadota</taxon>
        <taxon>Betaproteobacteria</taxon>
        <taxon>Burkholderiales</taxon>
        <taxon>Alcaligenaceae</taxon>
        <taxon>Verticiella</taxon>
    </lineage>
</organism>
<accession>A0A556API2</accession>
<keyword evidence="3" id="KW-1185">Reference proteome</keyword>
<proteinExistence type="predicted"/>
<dbReference type="InterPro" id="IPR025484">
    <property type="entry name" value="DUF4376"/>
</dbReference>
<gene>
    <name evidence="2" type="ORF">FOZ76_11685</name>
</gene>
<dbReference type="Proteomes" id="UP000318405">
    <property type="component" value="Unassembled WGS sequence"/>
</dbReference>
<dbReference type="AlphaFoldDB" id="A0A556API2"/>
<protein>
    <submittedName>
        <fullName evidence="2">DUF4376 domain-containing protein</fullName>
    </submittedName>
</protein>
<dbReference type="EMBL" id="VLTJ01000023">
    <property type="protein sequence ID" value="TSH94798.1"/>
    <property type="molecule type" value="Genomic_DNA"/>
</dbReference>
<comment type="caution">
    <text evidence="2">The sequence shown here is derived from an EMBL/GenBank/DDBJ whole genome shotgun (WGS) entry which is preliminary data.</text>
</comment>
<evidence type="ECO:0000313" key="2">
    <source>
        <dbReference type="EMBL" id="TSH94798.1"/>
    </source>
</evidence>
<evidence type="ECO:0000313" key="3">
    <source>
        <dbReference type="Proteomes" id="UP000318405"/>
    </source>
</evidence>
<dbReference type="OrthoDB" id="8859689at2"/>
<dbReference type="RefSeq" id="WP_143948444.1">
    <property type="nucleotide sequence ID" value="NZ_BAABMB010000001.1"/>
</dbReference>
<evidence type="ECO:0000259" key="1">
    <source>
        <dbReference type="Pfam" id="PF14301"/>
    </source>
</evidence>
<reference evidence="2 3" key="1">
    <citation type="submission" date="2019-07" db="EMBL/GenBank/DDBJ databases">
        <title>Qingshengfaniella alkalisoli gen. nov., sp. nov., isolated from saline soil.</title>
        <authorList>
            <person name="Xu L."/>
            <person name="Huang X.-X."/>
            <person name="Sun J.-Q."/>
        </authorList>
    </citation>
    <scope>NUCLEOTIDE SEQUENCE [LARGE SCALE GENOMIC DNA]</scope>
    <source>
        <strain evidence="2 3">DSM 27279</strain>
    </source>
</reference>
<feature type="domain" description="DUF4376" evidence="1">
    <location>
        <begin position="126"/>
        <end position="227"/>
    </location>
</feature>
<name>A0A556API2_9BURK</name>
<dbReference type="Pfam" id="PF14301">
    <property type="entry name" value="DUF4376"/>
    <property type="match status" value="1"/>
</dbReference>